<feature type="domain" description="Amine oxidase" evidence="1">
    <location>
        <begin position="12"/>
        <end position="306"/>
    </location>
</feature>
<dbReference type="InterPro" id="IPR002937">
    <property type="entry name" value="Amino_oxidase"/>
</dbReference>
<dbReference type="Gene3D" id="3.50.50.60">
    <property type="entry name" value="FAD/NAD(P)-binding domain"/>
    <property type="match status" value="1"/>
</dbReference>
<dbReference type="EMBL" id="SWCI01000002">
    <property type="protein sequence ID" value="TKB50596.1"/>
    <property type="molecule type" value="Genomic_DNA"/>
</dbReference>
<dbReference type="OrthoDB" id="20837at2"/>
<evidence type="ECO:0000259" key="1">
    <source>
        <dbReference type="Pfam" id="PF01593"/>
    </source>
</evidence>
<protein>
    <submittedName>
        <fullName evidence="2">FAD-dependent oxidoreductase</fullName>
    </submittedName>
</protein>
<dbReference type="InterPro" id="IPR036188">
    <property type="entry name" value="FAD/NAD-bd_sf"/>
</dbReference>
<organism evidence="2 3">
    <name type="scientific">Ferrimonas sediminicola</name>
    <dbReference type="NCBI Taxonomy" id="2569538"/>
    <lineage>
        <taxon>Bacteria</taxon>
        <taxon>Pseudomonadati</taxon>
        <taxon>Pseudomonadota</taxon>
        <taxon>Gammaproteobacteria</taxon>
        <taxon>Alteromonadales</taxon>
        <taxon>Ferrimonadaceae</taxon>
        <taxon>Ferrimonas</taxon>
    </lineage>
</organism>
<comment type="caution">
    <text evidence="2">The sequence shown here is derived from an EMBL/GenBank/DDBJ whole genome shotgun (WGS) entry which is preliminary data.</text>
</comment>
<dbReference type="RefSeq" id="WP_136852115.1">
    <property type="nucleotide sequence ID" value="NZ_SWCI01000002.1"/>
</dbReference>
<dbReference type="GO" id="GO:0016491">
    <property type="term" value="F:oxidoreductase activity"/>
    <property type="evidence" value="ECO:0007669"/>
    <property type="project" value="InterPro"/>
</dbReference>
<gene>
    <name evidence="2" type="ORF">FCL40_05450</name>
</gene>
<sequence>MNKKIAIIGSGISGLTCAHLLSRSNSITLFEAGETLGGHTATLDVDHGGRRWAIDTGFIVFNDRTYPNFRRLLAQLKVRSHPTEMSFSVHNPANGLEYNGHNLDTLFAQRRNLLSIQFLTFLNEILRFNRLCKAQLRRGLIGADHTLGEFLRIHRFSDYFAQHYILPMGAAIWSSSLLGMRQFPLLFFVRFFDHHGLLNISNRPQWYVVSGGSREYIAPMIRSFKERIRLNTPVKAVRRQGDQVHLELASGHKESFDEVILACHSDQALTTLADASVQERQVLGAIPYRNNQVVLHTDTRLLPKNRRAWAAWNYQLDRDPSLPARVTYNMNILQGLPADAPTFCVTLNQGDEVDPDKVIRTFNYAHPVFTRESLNACRRRDTICGRNHTHFAGAYWHNGFHEDGVRSALEVCRRFGETL</sequence>
<evidence type="ECO:0000313" key="3">
    <source>
        <dbReference type="Proteomes" id="UP000305674"/>
    </source>
</evidence>
<dbReference type="InterPro" id="IPR050464">
    <property type="entry name" value="Zeta_carotene_desat/Oxidored"/>
</dbReference>
<dbReference type="Proteomes" id="UP000305674">
    <property type="component" value="Unassembled WGS sequence"/>
</dbReference>
<keyword evidence="3" id="KW-1185">Reference proteome</keyword>
<dbReference type="AlphaFoldDB" id="A0A4U1BII6"/>
<name>A0A4U1BII6_9GAMM</name>
<evidence type="ECO:0000313" key="2">
    <source>
        <dbReference type="EMBL" id="TKB50596.1"/>
    </source>
</evidence>
<dbReference type="FunFam" id="1.10.405.20:FF:000001">
    <property type="entry name" value="Amine oxidase"/>
    <property type="match status" value="1"/>
</dbReference>
<reference evidence="2 3" key="1">
    <citation type="submission" date="2019-04" db="EMBL/GenBank/DDBJ databases">
        <authorList>
            <person name="Hwang J.C."/>
        </authorList>
    </citation>
    <scope>NUCLEOTIDE SEQUENCE [LARGE SCALE GENOMIC DNA]</scope>
    <source>
        <strain evidence="2 3">IMCC35001</strain>
    </source>
</reference>
<dbReference type="SUPFAM" id="SSF51905">
    <property type="entry name" value="FAD/NAD(P)-binding domain"/>
    <property type="match status" value="1"/>
</dbReference>
<dbReference type="Gene3D" id="1.10.405.20">
    <property type="match status" value="1"/>
</dbReference>
<dbReference type="PANTHER" id="PTHR42923:SF17">
    <property type="entry name" value="AMINE OXIDASE DOMAIN-CONTAINING PROTEIN"/>
    <property type="match status" value="1"/>
</dbReference>
<dbReference type="Pfam" id="PF01593">
    <property type="entry name" value="Amino_oxidase"/>
    <property type="match status" value="1"/>
</dbReference>
<accession>A0A4U1BII6</accession>
<proteinExistence type="predicted"/>
<dbReference type="PANTHER" id="PTHR42923">
    <property type="entry name" value="PROTOPORPHYRINOGEN OXIDASE"/>
    <property type="match status" value="1"/>
</dbReference>
<dbReference type="Gene3D" id="3.30.70.1990">
    <property type="match status" value="1"/>
</dbReference>